<keyword evidence="5" id="KW-1185">Reference proteome</keyword>
<keyword evidence="2" id="KW-0812">Transmembrane</keyword>
<evidence type="ECO:0000313" key="5">
    <source>
        <dbReference type="Proteomes" id="UP000001901"/>
    </source>
</evidence>
<evidence type="ECO:0000256" key="1">
    <source>
        <dbReference type="SAM" id="MobiDB-lite"/>
    </source>
</evidence>
<dbReference type="RefSeq" id="WP_012941213.1">
    <property type="nucleotide sequence ID" value="NC_013741.1"/>
</dbReference>
<dbReference type="GeneID" id="58788629"/>
<dbReference type="KEGG" id="apo:Arcpr_1835"/>
<keyword evidence="2" id="KW-1133">Transmembrane helix</keyword>
<accession>D2RFI4</accession>
<dbReference type="HOGENOM" id="CLU_321509_0_0_2"/>
<evidence type="ECO:0000313" key="4">
    <source>
        <dbReference type="EMBL" id="ADB58878.1"/>
    </source>
</evidence>
<dbReference type="eggNOG" id="arCOG08705">
    <property type="taxonomic scope" value="Archaea"/>
</dbReference>
<feature type="compositionally biased region" description="Pro residues" evidence="1">
    <location>
        <begin position="865"/>
        <end position="885"/>
    </location>
</feature>
<feature type="transmembrane region" description="Helical" evidence="2">
    <location>
        <begin position="906"/>
        <end position="923"/>
    </location>
</feature>
<feature type="domain" description="PGF-CTERM archaeal protein-sorting signal" evidence="3">
    <location>
        <begin position="904"/>
        <end position="926"/>
    </location>
</feature>
<dbReference type="STRING" id="572546.Arcpr_1835"/>
<dbReference type="PaxDb" id="572546-Arcpr_1835"/>
<dbReference type="AlphaFoldDB" id="D2RFI4"/>
<dbReference type="GO" id="GO:0016020">
    <property type="term" value="C:membrane"/>
    <property type="evidence" value="ECO:0007669"/>
    <property type="project" value="UniProtKB-SubCell"/>
</dbReference>
<dbReference type="NCBIfam" id="TIGR04126">
    <property type="entry name" value="PGF_CTERM"/>
    <property type="match status" value="1"/>
</dbReference>
<feature type="region of interest" description="Disordered" evidence="1">
    <location>
        <begin position="859"/>
        <end position="903"/>
    </location>
</feature>
<dbReference type="Proteomes" id="UP000001901">
    <property type="component" value="Chromosome"/>
</dbReference>
<reference evidence="4 5" key="1">
    <citation type="journal article" date="2010" name="Stand. Genomic Sci.">
        <title>Complete genome sequence of Archaeoglobus profundus type strain (AV18).</title>
        <authorList>
            <person name="von Jan M."/>
            <person name="Lapidus A."/>
            <person name="Del Rio T.G."/>
            <person name="Copeland A."/>
            <person name="Tice H."/>
            <person name="Cheng J.F."/>
            <person name="Lucas S."/>
            <person name="Chen F."/>
            <person name="Nolan M."/>
            <person name="Goodwin L."/>
            <person name="Han C."/>
            <person name="Pitluck S."/>
            <person name="Liolios K."/>
            <person name="Ivanova N."/>
            <person name="Mavromatis K."/>
            <person name="Ovchinnikova G."/>
            <person name="Chertkov O."/>
            <person name="Pati A."/>
            <person name="Chen A."/>
            <person name="Palaniappan K."/>
            <person name="Land M."/>
            <person name="Hauser L."/>
            <person name="Chang Y.J."/>
            <person name="Jeffries C.D."/>
            <person name="Saunders E."/>
            <person name="Brettin T."/>
            <person name="Detter J.C."/>
            <person name="Chain P."/>
            <person name="Eichinger K."/>
            <person name="Huber H."/>
            <person name="Spring S."/>
            <person name="Rohde M."/>
            <person name="Goker M."/>
            <person name="Wirth R."/>
            <person name="Woyke T."/>
            <person name="Bristow J."/>
            <person name="Eisen J.A."/>
            <person name="Markowitz V."/>
            <person name="Hugenholtz P."/>
            <person name="Kyrpides N.C."/>
            <person name="Klenk H.P."/>
        </authorList>
    </citation>
    <scope>NUCLEOTIDE SEQUENCE [LARGE SCALE GENOMIC DNA]</scope>
    <source>
        <strain evidence="5">DSM 5631 / JCM 9629 / NBRC 100127 / Av18</strain>
    </source>
</reference>
<dbReference type="Pfam" id="PF18204">
    <property type="entry name" value="PGF-CTERM"/>
    <property type="match status" value="1"/>
</dbReference>
<evidence type="ECO:0000259" key="3">
    <source>
        <dbReference type="Pfam" id="PF18204"/>
    </source>
</evidence>
<sequence length="927" mass="103020">MSRVGLKIGLVTAVLLLIVVASASAQQCTIEGTSVDKVITSNVTAAVTMKLYDIDKLFNCTNYYVAQYDYGDTIKILLSGLDADNTTTFKIVDNATGDAKYITSFQAASKELIIDTSQLYPGDFYIVVMYTYELINTSNSSTMKEFNVPLYLRLYTAKPEIHIAIENERVPIVKGDNIVAKVKVYGTGLPEDVYVKISGPISYEVLYWNGSGFNTSRENIKGKFVSSREETLVIPTEPLFTKYNGTEGTYTLTVEVLGETESVDFEIRGITITFDMPTTTTLGTEIKLKGYVNIAETNSTEDNGTPNMVYVGIWLPNGSFVRPDGSLMSGVEEVNEKNYTRVCKVDTDGSWENDSKVYLDPTWGTGSYKVMAFAVVTDKINDSETIYISVEEPTIEFKMDKTTYARGEDIKFKGVATARKGTVIELWCDQGWDKLLREPLTEKIEVSVGSDGKWETNKYHIKYDAAKTTYTIHARIKGTDYEDVITISVEKAPLVAEISRTSAPRGADIVISGTTTMDYVFIYTDDYPVLDNVGELWSDSKAFNPDEVAKDPRYKYYKLKVTDEKFSVQLTVNESADTGTYTIYVIAPANESWINPAEDAMVQLSLTVTEFGFLTIPTEIKMVRGDTIDVYVQVNADPDDVIVKAEFTGQGVKVKEDKLVFTKYNESNGTGWLYATLYPFYNDTLDKLVDEGKPTELLRPGVYTLTLHMYNKETNEEISEAETAVPVVVEPLELNVNVPEEVVKGDPIVVKIETNRKSTKIYDYIYVVLDLGVKKMKYSRVALDNEGKAEVEIPTAGIDPGTYKLYVRDAMHTLDPKGRDIEDWYDISPTDAYAKDYYADDDVLWVGEVKILETAPVTTTVTPTPTTPTPTPTTPTPTPTTPTPTPTTTTPTPTTPPPTTTTPTPGFEAVFAIAGLLAIAYLLRRRQ</sequence>
<dbReference type="EMBL" id="CP001857">
    <property type="protein sequence ID" value="ADB58878.1"/>
    <property type="molecule type" value="Genomic_DNA"/>
</dbReference>
<keyword evidence="2" id="KW-0472">Membrane</keyword>
<evidence type="ECO:0000256" key="2">
    <source>
        <dbReference type="SAM" id="Phobius"/>
    </source>
</evidence>
<dbReference type="InterPro" id="IPR026371">
    <property type="entry name" value="PGF_CTERM"/>
</dbReference>
<proteinExistence type="predicted"/>
<organism evidence="4 5">
    <name type="scientific">Archaeoglobus profundus (strain DSM 5631 / JCM 9629 / NBRC 100127 / Av18)</name>
    <dbReference type="NCBI Taxonomy" id="572546"/>
    <lineage>
        <taxon>Archaea</taxon>
        <taxon>Methanobacteriati</taxon>
        <taxon>Methanobacteriota</taxon>
        <taxon>Archaeoglobi</taxon>
        <taxon>Archaeoglobales</taxon>
        <taxon>Archaeoglobaceae</taxon>
        <taxon>Archaeoglobus</taxon>
    </lineage>
</organism>
<protein>
    <recommendedName>
        <fullName evidence="3">PGF-CTERM archaeal protein-sorting signal domain-containing protein</fullName>
    </recommendedName>
</protein>
<gene>
    <name evidence="4" type="ordered locus">Arcpr_1835</name>
</gene>
<name>D2RFI4_ARCPA</name>